<dbReference type="Pfam" id="PF01022">
    <property type="entry name" value="HTH_5"/>
    <property type="match status" value="1"/>
</dbReference>
<name>H6L848_SAPGL</name>
<proteinExistence type="predicted"/>
<dbReference type="PROSITE" id="PS50987">
    <property type="entry name" value="HTH_ARSR_2"/>
    <property type="match status" value="1"/>
</dbReference>
<keyword evidence="3" id="KW-0804">Transcription</keyword>
<evidence type="ECO:0000313" key="5">
    <source>
        <dbReference type="EMBL" id="AFC25376.1"/>
    </source>
</evidence>
<accession>H6L848</accession>
<evidence type="ECO:0000313" key="6">
    <source>
        <dbReference type="Proteomes" id="UP000007519"/>
    </source>
</evidence>
<dbReference type="InterPro" id="IPR036388">
    <property type="entry name" value="WH-like_DNA-bd_sf"/>
</dbReference>
<dbReference type="SMART" id="SM00418">
    <property type="entry name" value="HTH_ARSR"/>
    <property type="match status" value="1"/>
</dbReference>
<evidence type="ECO:0000256" key="1">
    <source>
        <dbReference type="ARBA" id="ARBA00023015"/>
    </source>
</evidence>
<dbReference type="GO" id="GO:0003677">
    <property type="term" value="F:DNA binding"/>
    <property type="evidence" value="ECO:0007669"/>
    <property type="project" value="UniProtKB-KW"/>
</dbReference>
<dbReference type="InterPro" id="IPR036390">
    <property type="entry name" value="WH_DNA-bd_sf"/>
</dbReference>
<dbReference type="Gene3D" id="1.10.10.10">
    <property type="entry name" value="Winged helix-like DNA-binding domain superfamily/Winged helix DNA-binding domain"/>
    <property type="match status" value="1"/>
</dbReference>
<dbReference type="CDD" id="cd00090">
    <property type="entry name" value="HTH_ARSR"/>
    <property type="match status" value="1"/>
</dbReference>
<dbReference type="eggNOG" id="COG0640">
    <property type="taxonomic scope" value="Bacteria"/>
</dbReference>
<dbReference type="STRING" id="984262.SGRA_2648"/>
<keyword evidence="2" id="KW-0238">DNA-binding</keyword>
<evidence type="ECO:0000256" key="3">
    <source>
        <dbReference type="ARBA" id="ARBA00023163"/>
    </source>
</evidence>
<evidence type="ECO:0000256" key="2">
    <source>
        <dbReference type="ARBA" id="ARBA00023125"/>
    </source>
</evidence>
<dbReference type="PANTHER" id="PTHR43132">
    <property type="entry name" value="ARSENICAL RESISTANCE OPERON REPRESSOR ARSR-RELATED"/>
    <property type="match status" value="1"/>
</dbReference>
<dbReference type="AlphaFoldDB" id="H6L848"/>
<dbReference type="InterPro" id="IPR051011">
    <property type="entry name" value="Metal_resp_trans_reg"/>
</dbReference>
<protein>
    <submittedName>
        <fullName evidence="5">ArsR family transcriptional regulator</fullName>
    </submittedName>
</protein>
<dbReference type="EMBL" id="CP002831">
    <property type="protein sequence ID" value="AFC25376.1"/>
    <property type="molecule type" value="Genomic_DNA"/>
</dbReference>
<feature type="domain" description="HTH arsR-type" evidence="4">
    <location>
        <begin position="8"/>
        <end position="99"/>
    </location>
</feature>
<dbReference type="OrthoDB" id="9800872at2"/>
<gene>
    <name evidence="5" type="ordered locus">SGRA_2648</name>
</gene>
<dbReference type="RefSeq" id="WP_015692987.1">
    <property type="nucleotide sequence ID" value="NC_016940.1"/>
</dbReference>
<dbReference type="NCBIfam" id="NF033788">
    <property type="entry name" value="HTH_metalloreg"/>
    <property type="match status" value="1"/>
</dbReference>
<sequence length="99" mass="10886">MSQLEARLSIATLEAAAAALRALAHPLRLAIVDLLKEKGELPVKDIHGILNIEQAVVSHHLGILKNKGVLVVRPEGNKHFYAIKDEEVAQVLAYVERCF</sequence>
<dbReference type="InterPro" id="IPR011991">
    <property type="entry name" value="ArsR-like_HTH"/>
</dbReference>
<dbReference type="GO" id="GO:0003700">
    <property type="term" value="F:DNA-binding transcription factor activity"/>
    <property type="evidence" value="ECO:0007669"/>
    <property type="project" value="InterPro"/>
</dbReference>
<evidence type="ECO:0000259" key="4">
    <source>
        <dbReference type="PROSITE" id="PS50987"/>
    </source>
</evidence>
<dbReference type="PRINTS" id="PR00778">
    <property type="entry name" value="HTHARSR"/>
</dbReference>
<dbReference type="InterPro" id="IPR001845">
    <property type="entry name" value="HTH_ArsR_DNA-bd_dom"/>
</dbReference>
<dbReference type="HOGENOM" id="CLU_097806_6_2_10"/>
<reference evidence="5 6" key="1">
    <citation type="journal article" date="2012" name="Stand. Genomic Sci.">
        <title>Complete genome sequencing and analysis of Saprospira grandis str. Lewin, a predatory marine bacterium.</title>
        <authorList>
            <person name="Saw J.H."/>
            <person name="Yuryev A."/>
            <person name="Kanbe M."/>
            <person name="Hou S."/>
            <person name="Young A.G."/>
            <person name="Aizawa S."/>
            <person name="Alam M."/>
        </authorList>
    </citation>
    <scope>NUCLEOTIDE SEQUENCE [LARGE SCALE GENOMIC DNA]</scope>
    <source>
        <strain evidence="5 6">Lewin</strain>
    </source>
</reference>
<keyword evidence="1" id="KW-0805">Transcription regulation</keyword>
<keyword evidence="6" id="KW-1185">Reference proteome</keyword>
<dbReference type="PANTHER" id="PTHR43132:SF2">
    <property type="entry name" value="ARSENICAL RESISTANCE OPERON REPRESSOR ARSR-RELATED"/>
    <property type="match status" value="1"/>
</dbReference>
<dbReference type="SUPFAM" id="SSF46785">
    <property type="entry name" value="Winged helix' DNA-binding domain"/>
    <property type="match status" value="1"/>
</dbReference>
<dbReference type="Proteomes" id="UP000007519">
    <property type="component" value="Chromosome"/>
</dbReference>
<organism evidence="5 6">
    <name type="scientific">Saprospira grandis (strain Lewin)</name>
    <dbReference type="NCBI Taxonomy" id="984262"/>
    <lineage>
        <taxon>Bacteria</taxon>
        <taxon>Pseudomonadati</taxon>
        <taxon>Bacteroidota</taxon>
        <taxon>Saprospiria</taxon>
        <taxon>Saprospirales</taxon>
        <taxon>Saprospiraceae</taxon>
        <taxon>Saprospira</taxon>
    </lineage>
</organism>
<dbReference type="KEGG" id="sgn:SGRA_2648"/>